<sequence>MQRPQVKIALLPLMLLLAATSVAVGQGAAVSGVVRDAQGVAQLGALVQVIAADSAMAGTTFTDLHGRYFIAHLLPGQYEVRASAALFVPAMRGNLQLQSGAQAVVNLTLSTLFESTAWLPAERRKADEPGDDWKWTLRSVANRPILRLAEDGDVIMVSSSVRETPKRAERVRAEVMAGDGGFGSSGIHNVFAFDRVLDDGAGLTLRADIGTQPGAPSVGQSTEVATGYGMQLGMGGAARTVLSYQAHPEVLGPDGSSGLQVMQLASGQKMQLGDLVDVEAGGTVYVARTSGYASGSRPFLKVTAHPTENWNVGYRMATSQDLQSFAGLDTVKRELPVAVVYQGRIQTEGGLHQEFTVGRKTGRGMVQVAYYSDSLNRVAVSGGGALTAADIAQTGQNGASGIIADSTSGNFRFLSAGYNARGMNVMLTEPLTTSLWVAVEYGTGAALGAKDGAAVGLPGTGSDLAPVRARTATVALRGRVLRSGTAIRAAYRWQPTRLVTAVDPYAPFSDQAYLSCYLRQTLRLGSLLPPGLEATVDVTNLLAQGYRPFLSADGQTLFLAQSPRTVQAGLAFTF</sequence>
<keyword evidence="3" id="KW-1185">Reference proteome</keyword>
<evidence type="ECO:0000256" key="1">
    <source>
        <dbReference type="SAM" id="SignalP"/>
    </source>
</evidence>
<dbReference type="InterPro" id="IPR013784">
    <property type="entry name" value="Carb-bd-like_fold"/>
</dbReference>
<dbReference type="PROSITE" id="PS01156">
    <property type="entry name" value="TONB_DEPENDENT_REC_2"/>
    <property type="match status" value="1"/>
</dbReference>
<keyword evidence="1" id="KW-0732">Signal</keyword>
<proteinExistence type="predicted"/>
<reference evidence="2" key="1">
    <citation type="submission" date="2020-08" db="EMBL/GenBank/DDBJ databases">
        <title>Genomic Encyclopedia of Type Strains, Phase IV (KMG-V): Genome sequencing to study the core and pangenomes of soil and plant-associated prokaryotes.</title>
        <authorList>
            <person name="Whitman W."/>
        </authorList>
    </citation>
    <scope>NUCLEOTIDE SEQUENCE [LARGE SCALE GENOMIC DNA]</scope>
    <source>
        <strain evidence="2">M8UP27</strain>
    </source>
</reference>
<dbReference type="AlphaFoldDB" id="A0A7W8MQA9"/>
<organism evidence="2 3">
    <name type="scientific">Tunturiibacter empetritectus</name>
    <dbReference type="NCBI Taxonomy" id="3069691"/>
    <lineage>
        <taxon>Bacteria</taxon>
        <taxon>Pseudomonadati</taxon>
        <taxon>Acidobacteriota</taxon>
        <taxon>Terriglobia</taxon>
        <taxon>Terriglobales</taxon>
        <taxon>Acidobacteriaceae</taxon>
        <taxon>Tunturiibacter</taxon>
    </lineage>
</organism>
<dbReference type="Pfam" id="PF13620">
    <property type="entry name" value="CarboxypepD_reg"/>
    <property type="match status" value="1"/>
</dbReference>
<evidence type="ECO:0000313" key="2">
    <source>
        <dbReference type="EMBL" id="MBB5316062.1"/>
    </source>
</evidence>
<dbReference type="SUPFAM" id="SSF56935">
    <property type="entry name" value="Porins"/>
    <property type="match status" value="1"/>
</dbReference>
<evidence type="ECO:0008006" key="4">
    <source>
        <dbReference type="Google" id="ProtNLM"/>
    </source>
</evidence>
<dbReference type="Proteomes" id="UP000568106">
    <property type="component" value="Unassembled WGS sequence"/>
</dbReference>
<feature type="signal peptide" evidence="1">
    <location>
        <begin position="1"/>
        <end position="23"/>
    </location>
</feature>
<accession>A0A7W8MQA9</accession>
<dbReference type="GO" id="GO:0030246">
    <property type="term" value="F:carbohydrate binding"/>
    <property type="evidence" value="ECO:0007669"/>
    <property type="project" value="InterPro"/>
</dbReference>
<dbReference type="EMBL" id="JACHDY010000001">
    <property type="protein sequence ID" value="MBB5316062.1"/>
    <property type="molecule type" value="Genomic_DNA"/>
</dbReference>
<dbReference type="Gene3D" id="2.60.40.1120">
    <property type="entry name" value="Carboxypeptidase-like, regulatory domain"/>
    <property type="match status" value="1"/>
</dbReference>
<protein>
    <recommendedName>
        <fullName evidence="4">Carboxypeptidase regulatory-like domain-containing protein</fullName>
    </recommendedName>
</protein>
<gene>
    <name evidence="2" type="ORF">HDF09_000712</name>
</gene>
<name>A0A7W8MQA9_9BACT</name>
<comment type="caution">
    <text evidence="2">The sequence shown here is derived from an EMBL/GenBank/DDBJ whole genome shotgun (WGS) entry which is preliminary data.</text>
</comment>
<evidence type="ECO:0000313" key="3">
    <source>
        <dbReference type="Proteomes" id="UP000568106"/>
    </source>
</evidence>
<dbReference type="SUPFAM" id="SSF49452">
    <property type="entry name" value="Starch-binding domain-like"/>
    <property type="match status" value="1"/>
</dbReference>
<dbReference type="InterPro" id="IPR010917">
    <property type="entry name" value="TonB_rcpt_CS"/>
</dbReference>
<feature type="chain" id="PRO_5031122058" description="Carboxypeptidase regulatory-like domain-containing protein" evidence="1">
    <location>
        <begin position="24"/>
        <end position="574"/>
    </location>
</feature>